<reference evidence="3" key="2">
    <citation type="submission" date="2023-05" db="EMBL/GenBank/DDBJ databases">
        <authorList>
            <consortium name="Lawrence Berkeley National Laboratory"/>
            <person name="Steindorff A."/>
            <person name="Hensen N."/>
            <person name="Bonometti L."/>
            <person name="Westerberg I."/>
            <person name="Brannstrom I.O."/>
            <person name="Guillou S."/>
            <person name="Cros-Aarteil S."/>
            <person name="Calhoun S."/>
            <person name="Haridas S."/>
            <person name="Kuo A."/>
            <person name="Mondo S."/>
            <person name="Pangilinan J."/>
            <person name="Riley R."/>
            <person name="Labutti K."/>
            <person name="Andreopoulos B."/>
            <person name="Lipzen A."/>
            <person name="Chen C."/>
            <person name="Yanf M."/>
            <person name="Daum C."/>
            <person name="Ng V."/>
            <person name="Clum A."/>
            <person name="Ohm R."/>
            <person name="Martin F."/>
            <person name="Silar P."/>
            <person name="Natvig D."/>
            <person name="Lalanne C."/>
            <person name="Gautier V."/>
            <person name="Ament-Velasquez S.L."/>
            <person name="Kruys A."/>
            <person name="Hutchinson M.I."/>
            <person name="Powell A.J."/>
            <person name="Barry K."/>
            <person name="Miller A.N."/>
            <person name="Grigoriev I.V."/>
            <person name="Debuchy R."/>
            <person name="Gladieux P."/>
            <person name="Thoren M.H."/>
            <person name="Johannesson H."/>
        </authorList>
    </citation>
    <scope>NUCLEOTIDE SEQUENCE</scope>
    <source>
        <strain evidence="3">PSN293</strain>
    </source>
</reference>
<proteinExistence type="predicted"/>
<evidence type="ECO:0000313" key="4">
    <source>
        <dbReference type="Proteomes" id="UP001301769"/>
    </source>
</evidence>
<feature type="region of interest" description="Disordered" evidence="2">
    <location>
        <begin position="47"/>
        <end position="77"/>
    </location>
</feature>
<sequence length="576" mass="64604">MLLRHMNCGYLSTAGAPPTLLALKQHAQSLCVLIQALNPTLKSGQILISDPTRPENRRPLDSTSALHTGKKPSSKFQDPRDIKYKLNDAFDFLSDLSVPYTNDDPNHHKPLAGLLNEIRGVHEAFGSDSHCPLMIVKPRGSDEGVRMYANHHNLVMHANACLERLDHDFSPVGGLLGLLPVQTEDPEGEDLAKARNSLFGQWLLFTQQLVARMHELERSYGNALDALAGEAAVPYQYLSSLGSDARQSGREIAYPQDKWLLANAGEDVFSTIHTLLDRQEEIHQTKAALYRRNGVMSASTSIYVDTSDPQVNGPADGTVVSPQDGEAYARGLIPITIPTRYYRLAGQGKGTVFIVPAYQTHPSVEYTRLLEDQPTIISSFQPTWPRRASELEKDYRDKVEISKALTSENAKLKENLTKLIRERDAINKSLHTTLQVQNLLRRTVQDLPRPAERSEEFEKIRKDPDAPSDQELRYAQALEDQRKRADLAEAKLRNETRTRKNLQKEVTRAERVKDALIEKLAAARVNKKDVDDLIDNAEEGDTQVEESVLDRIERNDPTLPFDPTKSWEGFKGGSVR</sequence>
<feature type="compositionally biased region" description="Basic and acidic residues" evidence="2">
    <location>
        <begin position="449"/>
        <end position="465"/>
    </location>
</feature>
<evidence type="ECO:0000256" key="2">
    <source>
        <dbReference type="SAM" id="MobiDB-lite"/>
    </source>
</evidence>
<feature type="region of interest" description="Disordered" evidence="2">
    <location>
        <begin position="448"/>
        <end position="469"/>
    </location>
</feature>
<reference evidence="3" key="1">
    <citation type="journal article" date="2023" name="Mol. Phylogenet. Evol.">
        <title>Genome-scale phylogeny and comparative genomics of the fungal order Sordariales.</title>
        <authorList>
            <person name="Hensen N."/>
            <person name="Bonometti L."/>
            <person name="Westerberg I."/>
            <person name="Brannstrom I.O."/>
            <person name="Guillou S."/>
            <person name="Cros-Aarteil S."/>
            <person name="Calhoun S."/>
            <person name="Haridas S."/>
            <person name="Kuo A."/>
            <person name="Mondo S."/>
            <person name="Pangilinan J."/>
            <person name="Riley R."/>
            <person name="LaButti K."/>
            <person name="Andreopoulos B."/>
            <person name="Lipzen A."/>
            <person name="Chen C."/>
            <person name="Yan M."/>
            <person name="Daum C."/>
            <person name="Ng V."/>
            <person name="Clum A."/>
            <person name="Steindorff A."/>
            <person name="Ohm R.A."/>
            <person name="Martin F."/>
            <person name="Silar P."/>
            <person name="Natvig D.O."/>
            <person name="Lalanne C."/>
            <person name="Gautier V."/>
            <person name="Ament-Velasquez S.L."/>
            <person name="Kruys A."/>
            <person name="Hutchinson M.I."/>
            <person name="Powell A.J."/>
            <person name="Barry K."/>
            <person name="Miller A.N."/>
            <person name="Grigoriev I.V."/>
            <person name="Debuchy R."/>
            <person name="Gladieux P."/>
            <person name="Hiltunen Thoren M."/>
            <person name="Johannesson H."/>
        </authorList>
    </citation>
    <scope>NUCLEOTIDE SEQUENCE</scope>
    <source>
        <strain evidence="3">PSN293</strain>
    </source>
</reference>
<dbReference type="Proteomes" id="UP001301769">
    <property type="component" value="Unassembled WGS sequence"/>
</dbReference>
<feature type="coiled-coil region" evidence="1">
    <location>
        <begin position="475"/>
        <end position="526"/>
    </location>
</feature>
<keyword evidence="1" id="KW-0175">Coiled coil</keyword>
<keyword evidence="4" id="KW-1185">Reference proteome</keyword>
<dbReference type="EMBL" id="MU858052">
    <property type="protein sequence ID" value="KAK4218518.1"/>
    <property type="molecule type" value="Genomic_DNA"/>
</dbReference>
<name>A0AAN6YHD6_9PEZI</name>
<protein>
    <submittedName>
        <fullName evidence="3">Uncharacterized protein</fullName>
    </submittedName>
</protein>
<accession>A0AAN6YHD6</accession>
<feature type="coiled-coil region" evidence="1">
    <location>
        <begin position="402"/>
        <end position="429"/>
    </location>
</feature>
<evidence type="ECO:0000313" key="3">
    <source>
        <dbReference type="EMBL" id="KAK4218518.1"/>
    </source>
</evidence>
<dbReference type="AlphaFoldDB" id="A0AAN6YHD6"/>
<feature type="compositionally biased region" description="Acidic residues" evidence="2">
    <location>
        <begin position="534"/>
        <end position="544"/>
    </location>
</feature>
<feature type="region of interest" description="Disordered" evidence="2">
    <location>
        <begin position="534"/>
        <end position="576"/>
    </location>
</feature>
<gene>
    <name evidence="3" type="ORF">QBC37DRAFT_411847</name>
</gene>
<organism evidence="3 4">
    <name type="scientific">Rhypophila decipiens</name>
    <dbReference type="NCBI Taxonomy" id="261697"/>
    <lineage>
        <taxon>Eukaryota</taxon>
        <taxon>Fungi</taxon>
        <taxon>Dikarya</taxon>
        <taxon>Ascomycota</taxon>
        <taxon>Pezizomycotina</taxon>
        <taxon>Sordariomycetes</taxon>
        <taxon>Sordariomycetidae</taxon>
        <taxon>Sordariales</taxon>
        <taxon>Naviculisporaceae</taxon>
        <taxon>Rhypophila</taxon>
    </lineage>
</organism>
<evidence type="ECO:0000256" key="1">
    <source>
        <dbReference type="SAM" id="Coils"/>
    </source>
</evidence>
<comment type="caution">
    <text evidence="3">The sequence shown here is derived from an EMBL/GenBank/DDBJ whole genome shotgun (WGS) entry which is preliminary data.</text>
</comment>